<dbReference type="InterPro" id="IPR000847">
    <property type="entry name" value="LysR_HTH_N"/>
</dbReference>
<dbReference type="SUPFAM" id="SSF53850">
    <property type="entry name" value="Periplasmic binding protein-like II"/>
    <property type="match status" value="1"/>
</dbReference>
<keyword evidence="3" id="KW-0238">DNA-binding</keyword>
<dbReference type="SUPFAM" id="SSF46785">
    <property type="entry name" value="Winged helix' DNA-binding domain"/>
    <property type="match status" value="1"/>
</dbReference>
<accession>A0A4P6P7W3</accession>
<dbReference type="Gene3D" id="3.40.190.290">
    <property type="match status" value="1"/>
</dbReference>
<dbReference type="PANTHER" id="PTHR30537:SF5">
    <property type="entry name" value="HTH-TYPE TRANSCRIPTIONAL ACTIVATOR TTDR-RELATED"/>
    <property type="match status" value="1"/>
</dbReference>
<dbReference type="InterPro" id="IPR036390">
    <property type="entry name" value="WH_DNA-bd_sf"/>
</dbReference>
<dbReference type="Gene3D" id="1.10.10.10">
    <property type="entry name" value="Winged helix-like DNA-binding domain superfamily/Winged helix DNA-binding domain"/>
    <property type="match status" value="1"/>
</dbReference>
<dbReference type="OrthoDB" id="9786526at2"/>
<evidence type="ECO:0000256" key="4">
    <source>
        <dbReference type="ARBA" id="ARBA00023163"/>
    </source>
</evidence>
<dbReference type="InterPro" id="IPR005119">
    <property type="entry name" value="LysR_subst-bd"/>
</dbReference>
<name>A0A4P6P7W3_9GAMM</name>
<keyword evidence="2" id="KW-0805">Transcription regulation</keyword>
<dbReference type="EMBL" id="CP034759">
    <property type="protein sequence ID" value="QBG37741.1"/>
    <property type="molecule type" value="Genomic_DNA"/>
</dbReference>
<evidence type="ECO:0000256" key="2">
    <source>
        <dbReference type="ARBA" id="ARBA00023015"/>
    </source>
</evidence>
<dbReference type="CDD" id="cd08422">
    <property type="entry name" value="PBP2_CrgA_like"/>
    <property type="match status" value="1"/>
</dbReference>
<dbReference type="GO" id="GO:0006351">
    <property type="term" value="P:DNA-templated transcription"/>
    <property type="evidence" value="ECO:0007669"/>
    <property type="project" value="TreeGrafter"/>
</dbReference>
<gene>
    <name evidence="6" type="ORF">EMK97_06595</name>
</gene>
<dbReference type="Proteomes" id="UP000290244">
    <property type="component" value="Chromosome"/>
</dbReference>
<dbReference type="Pfam" id="PF00126">
    <property type="entry name" value="HTH_1"/>
    <property type="match status" value="1"/>
</dbReference>
<evidence type="ECO:0000313" key="7">
    <source>
        <dbReference type="Proteomes" id="UP000290244"/>
    </source>
</evidence>
<keyword evidence="4" id="KW-0804">Transcription</keyword>
<dbReference type="KEGG" id="lsd:EMK97_06595"/>
<evidence type="ECO:0000259" key="5">
    <source>
        <dbReference type="PROSITE" id="PS50931"/>
    </source>
</evidence>
<dbReference type="Pfam" id="PF03466">
    <property type="entry name" value="LysR_substrate"/>
    <property type="match status" value="1"/>
</dbReference>
<comment type="similarity">
    <text evidence="1">Belongs to the LysR transcriptional regulatory family.</text>
</comment>
<dbReference type="PROSITE" id="PS50931">
    <property type="entry name" value="HTH_LYSR"/>
    <property type="match status" value="1"/>
</dbReference>
<dbReference type="FunFam" id="1.10.10.10:FF:000001">
    <property type="entry name" value="LysR family transcriptional regulator"/>
    <property type="match status" value="1"/>
</dbReference>
<protein>
    <submittedName>
        <fullName evidence="6">LysR family transcriptional regulator</fullName>
    </submittedName>
</protein>
<evidence type="ECO:0000256" key="3">
    <source>
        <dbReference type="ARBA" id="ARBA00023125"/>
    </source>
</evidence>
<dbReference type="GO" id="GO:0043565">
    <property type="term" value="F:sequence-specific DNA binding"/>
    <property type="evidence" value="ECO:0007669"/>
    <property type="project" value="TreeGrafter"/>
</dbReference>
<dbReference type="PANTHER" id="PTHR30537">
    <property type="entry name" value="HTH-TYPE TRANSCRIPTIONAL REGULATOR"/>
    <property type="match status" value="1"/>
</dbReference>
<dbReference type="AlphaFoldDB" id="A0A4P6P7W3"/>
<dbReference type="InterPro" id="IPR058163">
    <property type="entry name" value="LysR-type_TF_proteobact-type"/>
</dbReference>
<dbReference type="GO" id="GO:0003700">
    <property type="term" value="F:DNA-binding transcription factor activity"/>
    <property type="evidence" value="ECO:0007669"/>
    <property type="project" value="InterPro"/>
</dbReference>
<organism evidence="6 7">
    <name type="scientific">Litorilituus sediminis</name>
    <dbReference type="NCBI Taxonomy" id="718192"/>
    <lineage>
        <taxon>Bacteria</taxon>
        <taxon>Pseudomonadati</taxon>
        <taxon>Pseudomonadota</taxon>
        <taxon>Gammaproteobacteria</taxon>
        <taxon>Alteromonadales</taxon>
        <taxon>Colwelliaceae</taxon>
        <taxon>Litorilituus</taxon>
    </lineage>
</organism>
<feature type="domain" description="HTH lysR-type" evidence="5">
    <location>
        <begin position="1"/>
        <end position="53"/>
    </location>
</feature>
<reference evidence="6 7" key="1">
    <citation type="submission" date="2018-12" db="EMBL/GenBank/DDBJ databases">
        <title>Complete genome of Litorilituus sediminis.</title>
        <authorList>
            <person name="Liu A."/>
            <person name="Rong J."/>
        </authorList>
    </citation>
    <scope>NUCLEOTIDE SEQUENCE [LARGE SCALE GENOMIC DNA]</scope>
    <source>
        <strain evidence="6 7">JCM 17549</strain>
    </source>
</reference>
<evidence type="ECO:0000313" key="6">
    <source>
        <dbReference type="EMBL" id="QBG37741.1"/>
    </source>
</evidence>
<sequence>MLVFDEVLKQGSFTAAAESLGHTKSSVSQYINQLESGLGVKLLNRSTRQLNLTAAGQQFAKRSQQLTELLTLSMEELSDFESSPSGRLAITAPHGFDAPLVTPIMAQLCQQYPKLLPELSYTDVRLDLLQHKLDMAISVGEQQDSAYHAILIGTLDSVLVASPKYIATVDSINEDNFAKQSLIILPWQNKKQLTNGQGKQLNFQSNRQLKMNTSTSAINSVKCGMGIALVPTIFVQDELNKGILLPVLESFTGEKRDVYALHSYQQQLPLVLRLFVNKLKDAFAQLARC</sequence>
<dbReference type="InterPro" id="IPR036388">
    <property type="entry name" value="WH-like_DNA-bd_sf"/>
</dbReference>
<proteinExistence type="inferred from homology"/>
<evidence type="ECO:0000256" key="1">
    <source>
        <dbReference type="ARBA" id="ARBA00009437"/>
    </source>
</evidence>
<keyword evidence="7" id="KW-1185">Reference proteome</keyword>